<proteinExistence type="predicted"/>
<dbReference type="Proteomes" id="UP000033636">
    <property type="component" value="Unassembled WGS sequence"/>
</dbReference>
<gene>
    <name evidence="1" type="ORF">TU35_003865</name>
</gene>
<name>A0ACC6UZY8_9CREN</name>
<dbReference type="EMBL" id="JZWT02000008">
    <property type="protein sequence ID" value="MFB6490377.1"/>
    <property type="molecule type" value="Genomic_DNA"/>
</dbReference>
<reference evidence="1" key="1">
    <citation type="submission" date="2024-07" db="EMBL/GenBank/DDBJ databases">
        <title>Metagenome and Metagenome-Assembled Genomes of Archaea from a hot spring from the geothermal field of Los Azufres, Mexico.</title>
        <authorList>
            <person name="Marin-Paredes R."/>
            <person name="Martinez-Romero E."/>
            <person name="Servin-Garciduenas L.E."/>
        </authorList>
    </citation>
    <scope>NUCLEOTIDE SEQUENCE</scope>
</reference>
<accession>A0ACC6UZY8</accession>
<comment type="caution">
    <text evidence="1">The sequence shown here is derived from an EMBL/GenBank/DDBJ whole genome shotgun (WGS) entry which is preliminary data.</text>
</comment>
<evidence type="ECO:0000313" key="1">
    <source>
        <dbReference type="EMBL" id="MFB6490377.1"/>
    </source>
</evidence>
<organism evidence="1 2">
    <name type="scientific">Thermoproteus sp. AZ2</name>
    <dbReference type="NCBI Taxonomy" id="1609232"/>
    <lineage>
        <taxon>Archaea</taxon>
        <taxon>Thermoproteota</taxon>
        <taxon>Thermoprotei</taxon>
        <taxon>Thermoproteales</taxon>
        <taxon>Thermoproteaceae</taxon>
        <taxon>Thermoproteus</taxon>
    </lineage>
</organism>
<sequence length="103" mass="11562">MIRIYKDEAGENKARIIELGDLRMISVDVFAEAPPPQGAELLAVGKYKLYIAAEEAPEGKLEYVYYDNGVKQQLISIRYIGRLSADEALAYLGEVARRITGRR</sequence>
<protein>
    <submittedName>
        <fullName evidence="1">Uncharacterized protein</fullName>
    </submittedName>
</protein>
<evidence type="ECO:0000313" key="2">
    <source>
        <dbReference type="Proteomes" id="UP000033636"/>
    </source>
</evidence>